<reference evidence="1 2" key="1">
    <citation type="submission" date="2017-02" db="EMBL/GenBank/DDBJ databases">
        <authorList>
            <person name="Peterson S.W."/>
        </authorList>
    </citation>
    <scope>NUCLEOTIDE SEQUENCE [LARGE SCALE GENOMIC DNA]</scope>
    <source>
        <strain evidence="1 2">DSM 18108</strain>
    </source>
</reference>
<evidence type="ECO:0000313" key="1">
    <source>
        <dbReference type="EMBL" id="SKD10081.1"/>
    </source>
</evidence>
<name>A0A1T5PBH7_9BACT</name>
<accession>A0A1T5PBH7</accession>
<proteinExistence type="predicted"/>
<dbReference type="STRING" id="393003.SAMN05660461_5981"/>
<keyword evidence="2" id="KW-1185">Reference proteome</keyword>
<protein>
    <submittedName>
        <fullName evidence="1">Uncharacterized protein</fullName>
    </submittedName>
</protein>
<dbReference type="RefSeq" id="WP_079473243.1">
    <property type="nucleotide sequence ID" value="NZ_FUZZ01000006.1"/>
</dbReference>
<organism evidence="1 2">
    <name type="scientific">Chitinophaga ginsengisegetis</name>
    <dbReference type="NCBI Taxonomy" id="393003"/>
    <lineage>
        <taxon>Bacteria</taxon>
        <taxon>Pseudomonadati</taxon>
        <taxon>Bacteroidota</taxon>
        <taxon>Chitinophagia</taxon>
        <taxon>Chitinophagales</taxon>
        <taxon>Chitinophagaceae</taxon>
        <taxon>Chitinophaga</taxon>
    </lineage>
</organism>
<evidence type="ECO:0000313" key="2">
    <source>
        <dbReference type="Proteomes" id="UP000190166"/>
    </source>
</evidence>
<gene>
    <name evidence="1" type="ORF">SAMN05660461_5981</name>
</gene>
<dbReference type="AlphaFoldDB" id="A0A1T5PBH7"/>
<sequence length="96" mass="10656">MALSKKSVALACNVFKQIVPNLPQHIYPIDIYSTDYITGLILGHDKKRDGGYEGICIHIRNVTSGHLQLFAALKAQVPNSSFVEHLNDGITRIGFY</sequence>
<dbReference type="Proteomes" id="UP000190166">
    <property type="component" value="Unassembled WGS sequence"/>
</dbReference>
<dbReference type="EMBL" id="FUZZ01000006">
    <property type="protein sequence ID" value="SKD10081.1"/>
    <property type="molecule type" value="Genomic_DNA"/>
</dbReference>